<feature type="domain" description="Phage head morphogenesis" evidence="2">
    <location>
        <begin position="47"/>
        <end position="178"/>
    </location>
</feature>
<dbReference type="AlphaFoldDB" id="A0A327KN13"/>
<comment type="caution">
    <text evidence="3">The sequence shown here is derived from an EMBL/GenBank/DDBJ whole genome shotgun (WGS) entry which is preliminary data.</text>
</comment>
<evidence type="ECO:0000259" key="2">
    <source>
        <dbReference type="Pfam" id="PF04233"/>
    </source>
</evidence>
<accession>A0A327KN13</accession>
<gene>
    <name evidence="3" type="ORF">CH338_17145</name>
</gene>
<sequence length="425" mass="47555">MAAPPEVLSFFRDKSLTPKFSWLDVWGEEHAHAFTVAGVTEAKVLAQFQASIDKAIVEGWGFEHFREEMQKRLSPLGWWGPRQVEDPEGRWRTKAVDVSMPRRLQTTFWANMRSARAAGQWDRAQRTKRALPYLLYVRSVSERKRPEHVRWVGTILPVDHPFWSSHFPPNGWGCKCSVRQITAAEHDDYLSRPASDAPGSISYTDEPPPTVTRTFVNRRTGERAEVPVGIDPGWQTNPGIGRGRTLGRILADQVDATPLDLARGRIERLTDSEGFRSFLWRAQEQGARRAALMAEGKAIAEVDQIAPWSHTPFVVARLPDELAGAAGVARPAVTLTDAAVGHAPAHHYPDWVWSSVQAMLDAGAIHRRRRDGRIFVLKEIAGRAFVLVLAPVPGDRLGVITMFSTREGLDGAYVRRTLADTDRVK</sequence>
<evidence type="ECO:0000256" key="1">
    <source>
        <dbReference type="SAM" id="MobiDB-lite"/>
    </source>
</evidence>
<evidence type="ECO:0000313" key="3">
    <source>
        <dbReference type="EMBL" id="RAI36758.1"/>
    </source>
</evidence>
<dbReference type="InterPro" id="IPR006528">
    <property type="entry name" value="Phage_head_morphogenesis_dom"/>
</dbReference>
<dbReference type="Proteomes" id="UP000248863">
    <property type="component" value="Unassembled WGS sequence"/>
</dbReference>
<keyword evidence="4" id="KW-1185">Reference proteome</keyword>
<protein>
    <recommendedName>
        <fullName evidence="2">Phage head morphogenesis domain-containing protein</fullName>
    </recommendedName>
</protein>
<feature type="region of interest" description="Disordered" evidence="1">
    <location>
        <begin position="190"/>
        <end position="212"/>
    </location>
</feature>
<evidence type="ECO:0000313" key="4">
    <source>
        <dbReference type="Proteomes" id="UP000248863"/>
    </source>
</evidence>
<name>A0A327KN13_9BRAD</name>
<proteinExistence type="predicted"/>
<organism evidence="3 4">
    <name type="scientific">Rhodoplanes elegans</name>
    <dbReference type="NCBI Taxonomy" id="29408"/>
    <lineage>
        <taxon>Bacteria</taxon>
        <taxon>Pseudomonadati</taxon>
        <taxon>Pseudomonadota</taxon>
        <taxon>Alphaproteobacteria</taxon>
        <taxon>Hyphomicrobiales</taxon>
        <taxon>Nitrobacteraceae</taxon>
        <taxon>Rhodoplanes</taxon>
    </lineage>
</organism>
<reference evidence="3 4" key="1">
    <citation type="submission" date="2017-07" db="EMBL/GenBank/DDBJ databases">
        <title>Draft Genome Sequences of Select Purple Nonsulfur Bacteria.</title>
        <authorList>
            <person name="Lasarre B."/>
            <person name="Mckinlay J.B."/>
        </authorList>
    </citation>
    <scope>NUCLEOTIDE SEQUENCE [LARGE SCALE GENOMIC DNA]</scope>
    <source>
        <strain evidence="3 4">DSM 11907</strain>
    </source>
</reference>
<dbReference type="EMBL" id="NPEU01000207">
    <property type="protein sequence ID" value="RAI36758.1"/>
    <property type="molecule type" value="Genomic_DNA"/>
</dbReference>
<dbReference type="Pfam" id="PF04233">
    <property type="entry name" value="Phage_Mu_F"/>
    <property type="match status" value="1"/>
</dbReference>